<dbReference type="InterPro" id="IPR015797">
    <property type="entry name" value="NUDIX_hydrolase-like_dom_sf"/>
</dbReference>
<sequence>MDTTQALAKLKALVNTSLYYNKDVYDRERLEEMKEILFEISQKLTSYSKDELEAFFNEDLGYVTPKVDVRAVVFEDNRLLLVKEKAEGQWSLPGGWADVGYSPAEIAQKEVREESGLEVIPLQLFKLVDKAKHPYPKSLNYVYKLFFYCEPKTLELHPGLETSEARFFSREEVENLQNISVDRNTREDLLEAFEYHNHPTAGAKFDRVQ</sequence>
<dbReference type="Pfam" id="PF00293">
    <property type="entry name" value="NUDIX"/>
    <property type="match status" value="1"/>
</dbReference>
<reference evidence="4" key="1">
    <citation type="journal article" date="2022" name="Front. Microbiol.">
        <title>Feed Insects as a Reservoir of Granadaene-Producing Lactococci.</title>
        <authorList>
            <person name="Neuzil-Bunesova V."/>
            <person name="Ramirez Garcia A."/>
            <person name="Modrackova N."/>
            <person name="Makovska M."/>
            <person name="Sabolova M."/>
            <person name="Sproer C."/>
            <person name="Bunk B."/>
            <person name="Blom J."/>
            <person name="Schwab C."/>
        </authorList>
    </citation>
    <scope>NUCLEOTIDE SEQUENCE</scope>
    <source>
        <strain evidence="4">I4/6O</strain>
    </source>
</reference>
<evidence type="ECO:0000313" key="4">
    <source>
        <dbReference type="EMBL" id="USJ21266.1"/>
    </source>
</evidence>
<dbReference type="GO" id="GO:0016787">
    <property type="term" value="F:hydrolase activity"/>
    <property type="evidence" value="ECO:0007669"/>
    <property type="project" value="UniProtKB-KW"/>
</dbReference>
<gene>
    <name evidence="4" type="ORF">LMK00_04500</name>
</gene>
<dbReference type="KEGG" id="lfo:LMK00_04500"/>
<dbReference type="PANTHER" id="PTHR43046">
    <property type="entry name" value="GDP-MANNOSE MANNOSYL HYDROLASE"/>
    <property type="match status" value="1"/>
</dbReference>
<dbReference type="EMBL" id="CP086395">
    <property type="protein sequence ID" value="USJ21266.1"/>
    <property type="molecule type" value="Genomic_DNA"/>
</dbReference>
<dbReference type="InterPro" id="IPR059176">
    <property type="entry name" value="UDP-X_N"/>
</dbReference>
<evidence type="ECO:0000259" key="3">
    <source>
        <dbReference type="PROSITE" id="PS51462"/>
    </source>
</evidence>
<evidence type="ECO:0000313" key="5">
    <source>
        <dbReference type="Proteomes" id="UP001056730"/>
    </source>
</evidence>
<dbReference type="Gene3D" id="6.10.250.1120">
    <property type="match status" value="1"/>
</dbReference>
<comment type="cofactor">
    <cofactor evidence="1">
        <name>Mg(2+)</name>
        <dbReference type="ChEBI" id="CHEBI:18420"/>
    </cofactor>
</comment>
<dbReference type="Pfam" id="PF12535">
    <property type="entry name" value="Nudix_N"/>
    <property type="match status" value="1"/>
</dbReference>
<dbReference type="RefSeq" id="WP_252175784.1">
    <property type="nucleotide sequence ID" value="NZ_CP086395.1"/>
</dbReference>
<dbReference type="Gene3D" id="3.90.79.10">
    <property type="entry name" value="Nucleoside Triphosphate Pyrophosphohydrolase"/>
    <property type="match status" value="1"/>
</dbReference>
<dbReference type="InterPro" id="IPR000086">
    <property type="entry name" value="NUDIX_hydrolase_dom"/>
</dbReference>
<dbReference type="SUPFAM" id="SSF55811">
    <property type="entry name" value="Nudix"/>
    <property type="match status" value="1"/>
</dbReference>
<dbReference type="PROSITE" id="PS51462">
    <property type="entry name" value="NUDIX"/>
    <property type="match status" value="1"/>
</dbReference>
<evidence type="ECO:0000256" key="1">
    <source>
        <dbReference type="ARBA" id="ARBA00001946"/>
    </source>
</evidence>
<accession>A0A9Q9D7T4</accession>
<organism evidence="4 5">
    <name type="scientific">Lactococcus formosensis</name>
    <dbReference type="NCBI Taxonomy" id="1281486"/>
    <lineage>
        <taxon>Bacteria</taxon>
        <taxon>Bacillati</taxon>
        <taxon>Bacillota</taxon>
        <taxon>Bacilli</taxon>
        <taxon>Lactobacillales</taxon>
        <taxon>Streptococcaceae</taxon>
        <taxon>Lactococcus</taxon>
    </lineage>
</organism>
<keyword evidence="2 4" id="KW-0378">Hydrolase</keyword>
<proteinExistence type="predicted"/>
<name>A0A9Q9D7T4_9LACT</name>
<dbReference type="AlphaFoldDB" id="A0A9Q9D7T4"/>
<dbReference type="Proteomes" id="UP001056730">
    <property type="component" value="Chromosome"/>
</dbReference>
<evidence type="ECO:0000256" key="2">
    <source>
        <dbReference type="ARBA" id="ARBA00022801"/>
    </source>
</evidence>
<protein>
    <submittedName>
        <fullName evidence="4">NUDIX hydrolase</fullName>
    </submittedName>
</protein>
<dbReference type="PANTHER" id="PTHR43046:SF16">
    <property type="entry name" value="ADP-RIBOSE PYROPHOSPHATASE YJHB-RELATED"/>
    <property type="match status" value="1"/>
</dbReference>
<feature type="domain" description="Nudix hydrolase" evidence="3">
    <location>
        <begin position="64"/>
        <end position="194"/>
    </location>
</feature>